<protein>
    <recommendedName>
        <fullName evidence="3">N-acetyltransferase domain-containing protein</fullName>
    </recommendedName>
</protein>
<dbReference type="InterPro" id="IPR050680">
    <property type="entry name" value="YpeA/RimI_acetyltransf"/>
</dbReference>
<feature type="domain" description="N-acetyltransferase" evidence="3">
    <location>
        <begin position="159"/>
        <end position="283"/>
    </location>
</feature>
<comment type="caution">
    <text evidence="4">The sequence shown here is derived from an EMBL/GenBank/DDBJ whole genome shotgun (WGS) entry which is preliminary data.</text>
</comment>
<dbReference type="Pfam" id="PF00583">
    <property type="entry name" value="Acetyltransf_1"/>
    <property type="match status" value="1"/>
</dbReference>
<dbReference type="PANTHER" id="PTHR43420">
    <property type="entry name" value="ACETYLTRANSFERASE"/>
    <property type="match status" value="1"/>
</dbReference>
<keyword evidence="2" id="KW-0012">Acyltransferase</keyword>
<dbReference type="PANTHER" id="PTHR43420:SF44">
    <property type="entry name" value="ACETYLTRANSFERASE YPEA"/>
    <property type="match status" value="1"/>
</dbReference>
<dbReference type="RefSeq" id="WP_184309382.1">
    <property type="nucleotide sequence ID" value="NZ_JACHEN010000006.1"/>
</dbReference>
<evidence type="ECO:0000313" key="4">
    <source>
        <dbReference type="EMBL" id="MBB6215256.1"/>
    </source>
</evidence>
<evidence type="ECO:0000256" key="2">
    <source>
        <dbReference type="ARBA" id="ARBA00023315"/>
    </source>
</evidence>
<dbReference type="InterPro" id="IPR000182">
    <property type="entry name" value="GNAT_dom"/>
</dbReference>
<sequence length="283" mass="32782">MITYKVCTAVDIDCIYAAFRIGFSDYMIKLEMSKEQFVKRFFGPEGNCLEYSHIAFHHDQPVGLILGGIKIYEGVKTLRCGTLCIHPDYRGKGISQQLFELHRQVALDEGCRQLFLEVIAGNHRAVAFYRKLGYEKVYDLAYFSHKEPLKFRLDQSIDYEVRPISMKILREIHKKIYDVHINWQNDFDYIAKLEDQAHYGIYHGESLAGAMSLNISGKIYFLWVDSEFRHQGLGRKLIAHASEALQLQKIAVSFPNNGNLEGFVKRVGFDRDDIAQYEMYLTL</sequence>
<dbReference type="SUPFAM" id="SSF55729">
    <property type="entry name" value="Acyl-CoA N-acyltransferases (Nat)"/>
    <property type="match status" value="2"/>
</dbReference>
<dbReference type="Proteomes" id="UP000579281">
    <property type="component" value="Unassembled WGS sequence"/>
</dbReference>
<dbReference type="InterPro" id="IPR016181">
    <property type="entry name" value="Acyl_CoA_acyltransferase"/>
</dbReference>
<proteinExistence type="predicted"/>
<dbReference type="Pfam" id="PF13673">
    <property type="entry name" value="Acetyltransf_10"/>
    <property type="match status" value="1"/>
</dbReference>
<keyword evidence="1" id="KW-0808">Transferase</keyword>
<organism evidence="4 5">
    <name type="scientific">Anaerosolibacter carboniphilus</name>
    <dbReference type="NCBI Taxonomy" id="1417629"/>
    <lineage>
        <taxon>Bacteria</taxon>
        <taxon>Bacillati</taxon>
        <taxon>Bacillota</taxon>
        <taxon>Clostridia</taxon>
        <taxon>Peptostreptococcales</taxon>
        <taxon>Thermotaleaceae</taxon>
        <taxon>Anaerosolibacter</taxon>
    </lineage>
</organism>
<evidence type="ECO:0000259" key="3">
    <source>
        <dbReference type="PROSITE" id="PS51186"/>
    </source>
</evidence>
<dbReference type="Gene3D" id="3.40.630.30">
    <property type="match status" value="2"/>
</dbReference>
<evidence type="ECO:0000256" key="1">
    <source>
        <dbReference type="ARBA" id="ARBA00022679"/>
    </source>
</evidence>
<accession>A0A841KP68</accession>
<dbReference type="AlphaFoldDB" id="A0A841KP68"/>
<reference evidence="4 5" key="1">
    <citation type="submission" date="2020-08" db="EMBL/GenBank/DDBJ databases">
        <title>Genomic Encyclopedia of Type Strains, Phase IV (KMG-IV): sequencing the most valuable type-strain genomes for metagenomic binning, comparative biology and taxonomic classification.</title>
        <authorList>
            <person name="Goeker M."/>
        </authorList>
    </citation>
    <scope>NUCLEOTIDE SEQUENCE [LARGE SCALE GENOMIC DNA]</scope>
    <source>
        <strain evidence="4 5">DSM 103526</strain>
    </source>
</reference>
<dbReference type="GO" id="GO:0016747">
    <property type="term" value="F:acyltransferase activity, transferring groups other than amino-acyl groups"/>
    <property type="evidence" value="ECO:0007669"/>
    <property type="project" value="InterPro"/>
</dbReference>
<dbReference type="EMBL" id="JACHEN010000006">
    <property type="protein sequence ID" value="MBB6215256.1"/>
    <property type="molecule type" value="Genomic_DNA"/>
</dbReference>
<keyword evidence="5" id="KW-1185">Reference proteome</keyword>
<gene>
    <name evidence="4" type="ORF">HNQ80_001345</name>
</gene>
<dbReference type="PROSITE" id="PS51186">
    <property type="entry name" value="GNAT"/>
    <property type="match status" value="2"/>
</dbReference>
<dbReference type="CDD" id="cd04301">
    <property type="entry name" value="NAT_SF"/>
    <property type="match status" value="2"/>
</dbReference>
<feature type="domain" description="N-acetyltransferase" evidence="3">
    <location>
        <begin position="2"/>
        <end position="154"/>
    </location>
</feature>
<evidence type="ECO:0000313" key="5">
    <source>
        <dbReference type="Proteomes" id="UP000579281"/>
    </source>
</evidence>
<name>A0A841KP68_9FIRM</name>